<dbReference type="EMBL" id="JBHXCV010000025">
    <property type="protein sequence ID" value="MFD6796605.1"/>
    <property type="molecule type" value="Genomic_DNA"/>
</dbReference>
<name>A0ABW6GBQ9_9PSEU</name>
<keyword evidence="3" id="KW-1185">Reference proteome</keyword>
<dbReference type="RefSeq" id="WP_258937510.1">
    <property type="nucleotide sequence ID" value="NZ_JANBBF010000012.1"/>
</dbReference>
<reference evidence="2 3" key="1">
    <citation type="submission" date="2024-09" db="EMBL/GenBank/DDBJ databases">
        <title>The Natural Products Discovery Center: Release of the First 8490 Sequenced Strains for Exploring Actinobacteria Biosynthetic Diversity.</title>
        <authorList>
            <person name="Kalkreuter E."/>
            <person name="Kautsar S.A."/>
            <person name="Yang D."/>
            <person name="Bader C.D."/>
            <person name="Teijaro C.N."/>
            <person name="Fluegel L."/>
            <person name="Davis C.M."/>
            <person name="Simpson J.R."/>
            <person name="Lauterbach L."/>
            <person name="Steele A.D."/>
            <person name="Gui C."/>
            <person name="Meng S."/>
            <person name="Li G."/>
            <person name="Viehrig K."/>
            <person name="Ye F."/>
            <person name="Su P."/>
            <person name="Kiefer A.F."/>
            <person name="Nichols A."/>
            <person name="Cepeda A.J."/>
            <person name="Yan W."/>
            <person name="Fan B."/>
            <person name="Jiang Y."/>
            <person name="Adhikari A."/>
            <person name="Zheng C.-J."/>
            <person name="Schuster L."/>
            <person name="Cowan T.M."/>
            <person name="Smanski M.J."/>
            <person name="Chevrette M.G."/>
            <person name="De Carvalho L.P.S."/>
            <person name="Shen B."/>
        </authorList>
    </citation>
    <scope>NUCLEOTIDE SEQUENCE [LARGE SCALE GENOMIC DNA]</scope>
    <source>
        <strain evidence="2 3">NPDC060353</strain>
    </source>
</reference>
<evidence type="ECO:0000256" key="1">
    <source>
        <dbReference type="SAM" id="MobiDB-lite"/>
    </source>
</evidence>
<sequence length="139" mass="15794">MTEPDERPEPDPLAPYPTLAERDAGTPPEPELYEGVPPHMQKHLSDWVGRFLQDIEGLAERVTARMRMHWTARVTPLSGGARLLTSREAIMRVVNGRTDGIDSHRPLEPLTAVDAAIKLHPYWDTDDEYDLVEWEGELE</sequence>
<feature type="compositionally biased region" description="Basic and acidic residues" evidence="1">
    <location>
        <begin position="1"/>
        <end position="10"/>
    </location>
</feature>
<proteinExistence type="predicted"/>
<feature type="region of interest" description="Disordered" evidence="1">
    <location>
        <begin position="1"/>
        <end position="34"/>
    </location>
</feature>
<evidence type="ECO:0000313" key="3">
    <source>
        <dbReference type="Proteomes" id="UP001598673"/>
    </source>
</evidence>
<accession>A0ABW6GBQ9</accession>
<organism evidence="2 3">
    <name type="scientific">Prauserella salsuginis</name>
    <dbReference type="NCBI Taxonomy" id="387889"/>
    <lineage>
        <taxon>Bacteria</taxon>
        <taxon>Bacillati</taxon>
        <taxon>Actinomycetota</taxon>
        <taxon>Actinomycetes</taxon>
        <taxon>Pseudonocardiales</taxon>
        <taxon>Pseudonocardiaceae</taxon>
        <taxon>Prauserella</taxon>
        <taxon>Prauserella salsuginis group</taxon>
    </lineage>
</organism>
<protein>
    <submittedName>
        <fullName evidence="2">Uncharacterized protein</fullName>
    </submittedName>
</protein>
<gene>
    <name evidence="2" type="ORF">ACFWGY_25035</name>
</gene>
<evidence type="ECO:0000313" key="2">
    <source>
        <dbReference type="EMBL" id="MFD6796605.1"/>
    </source>
</evidence>
<dbReference type="Proteomes" id="UP001598673">
    <property type="component" value="Unassembled WGS sequence"/>
</dbReference>
<comment type="caution">
    <text evidence="2">The sequence shown here is derived from an EMBL/GenBank/DDBJ whole genome shotgun (WGS) entry which is preliminary data.</text>
</comment>